<accession>A0A926JRN9</accession>
<keyword evidence="2 12" id="KW-0028">Amino-acid biosynthesis</keyword>
<keyword evidence="4 12" id="KW-0220">Diaminopimelate biosynthesis</keyword>
<comment type="similarity">
    <text evidence="1 12">Belongs to the DapB family.</text>
</comment>
<evidence type="ECO:0000313" key="15">
    <source>
        <dbReference type="EMBL" id="MBC9796064.1"/>
    </source>
</evidence>
<evidence type="ECO:0000256" key="8">
    <source>
        <dbReference type="ARBA" id="ARBA00037922"/>
    </source>
</evidence>
<dbReference type="InterPro" id="IPR036291">
    <property type="entry name" value="NAD(P)-bd_dom_sf"/>
</dbReference>
<comment type="subcellular location">
    <subcellularLocation>
        <location evidence="12">Cytoplasm</location>
    </subcellularLocation>
</comment>
<dbReference type="SUPFAM" id="SSF55347">
    <property type="entry name" value="Glyceraldehyde-3-phosphate dehydrogenase-like, C-terminal domain"/>
    <property type="match status" value="1"/>
</dbReference>
<dbReference type="HAMAP" id="MF_00102">
    <property type="entry name" value="DapB"/>
    <property type="match status" value="1"/>
</dbReference>
<evidence type="ECO:0000256" key="10">
    <source>
        <dbReference type="ARBA" id="ARBA00049080"/>
    </source>
</evidence>
<protein>
    <recommendedName>
        <fullName evidence="9 12">4-hydroxy-tetrahydrodipicolinate reductase</fullName>
        <shortName evidence="12">HTPA reductase</shortName>
        <ecNumber evidence="9 12">1.17.1.8</ecNumber>
    </recommendedName>
</protein>
<dbReference type="GO" id="GO:0009089">
    <property type="term" value="P:lysine biosynthetic process via diaminopimelate"/>
    <property type="evidence" value="ECO:0007669"/>
    <property type="project" value="UniProtKB-UniRule"/>
</dbReference>
<sequence>MNIALLGYGKMGKMIEQIALSRNHTITARIDSEFSVEDLKDTDVAIDFSIPSAAFKNITTCLENDIPVISGTTGWLDRYDEAVELCNRRKGALIYASNFSLGVNIFFQLNEYLAKMMANLGEYDISLEEIHHTQKLDAPSGTAITLAEGIIKNSSRTGWKLDNAGENEIPITAKRIENVPGTHSIRYSGNVDDIEITHTAHSREGFALGAVIAAEWIVGKTGVFSMKDVLNLG</sequence>
<evidence type="ECO:0000256" key="11">
    <source>
        <dbReference type="ARBA" id="ARBA00049396"/>
    </source>
</evidence>
<comment type="function">
    <text evidence="12">Catalyzes the conversion of 4-hydroxy-tetrahydrodipicolinate (HTPA) to tetrahydrodipicolinate.</text>
</comment>
<dbReference type="PIRSF" id="PIRSF000161">
    <property type="entry name" value="DHPR"/>
    <property type="match status" value="1"/>
</dbReference>
<comment type="catalytic activity">
    <reaction evidence="10 12">
        <text>(S)-2,3,4,5-tetrahydrodipicolinate + NADP(+) + H2O = (2S,4S)-4-hydroxy-2,3,4,5-tetrahydrodipicolinate + NADPH + H(+)</text>
        <dbReference type="Rhea" id="RHEA:35331"/>
        <dbReference type="ChEBI" id="CHEBI:15377"/>
        <dbReference type="ChEBI" id="CHEBI:15378"/>
        <dbReference type="ChEBI" id="CHEBI:16845"/>
        <dbReference type="ChEBI" id="CHEBI:57783"/>
        <dbReference type="ChEBI" id="CHEBI:58349"/>
        <dbReference type="ChEBI" id="CHEBI:67139"/>
        <dbReference type="EC" id="1.17.1.8"/>
    </reaction>
</comment>
<evidence type="ECO:0000313" key="16">
    <source>
        <dbReference type="Proteomes" id="UP000653730"/>
    </source>
</evidence>
<proteinExistence type="inferred from homology"/>
<comment type="subunit">
    <text evidence="12">Homotetramer.</text>
</comment>
<comment type="caution">
    <text evidence="15">The sequence shown here is derived from an EMBL/GenBank/DDBJ whole genome shotgun (WGS) entry which is preliminary data.</text>
</comment>
<evidence type="ECO:0000256" key="12">
    <source>
        <dbReference type="HAMAP-Rule" id="MF_00102"/>
    </source>
</evidence>
<dbReference type="SUPFAM" id="SSF51735">
    <property type="entry name" value="NAD(P)-binding Rossmann-fold domains"/>
    <property type="match status" value="1"/>
</dbReference>
<gene>
    <name evidence="12 15" type="primary">dapB</name>
    <name evidence="15" type="ORF">IBL28_08810</name>
</gene>
<feature type="domain" description="Dihydrodipicolinate reductase C-terminal" evidence="14">
    <location>
        <begin position="102"/>
        <end position="230"/>
    </location>
</feature>
<keyword evidence="5 12" id="KW-0560">Oxidoreductase</keyword>
<dbReference type="InterPro" id="IPR022663">
    <property type="entry name" value="DapB_C"/>
</dbReference>
<feature type="binding site" evidence="12">
    <location>
        <position position="31"/>
    </location>
    <ligand>
        <name>NAD(+)</name>
        <dbReference type="ChEBI" id="CHEBI:57540"/>
    </ligand>
</feature>
<feature type="binding site" evidence="12">
    <location>
        <begin position="96"/>
        <end position="99"/>
    </location>
    <ligand>
        <name>NAD(+)</name>
        <dbReference type="ChEBI" id="CHEBI:57540"/>
    </ligand>
</feature>
<dbReference type="GO" id="GO:0005829">
    <property type="term" value="C:cytosol"/>
    <property type="evidence" value="ECO:0007669"/>
    <property type="project" value="TreeGrafter"/>
</dbReference>
<feature type="binding site" evidence="12">
    <location>
        <position position="132"/>
    </location>
    <ligand>
        <name>(S)-2,3,4,5-tetrahydrodipicolinate</name>
        <dbReference type="ChEBI" id="CHEBI:16845"/>
    </ligand>
</feature>
<dbReference type="CDD" id="cd02274">
    <property type="entry name" value="DHDPR_N"/>
    <property type="match status" value="1"/>
</dbReference>
<dbReference type="Gene3D" id="3.30.360.10">
    <property type="entry name" value="Dihydrodipicolinate Reductase, domain 2"/>
    <property type="match status" value="1"/>
</dbReference>
<evidence type="ECO:0000259" key="13">
    <source>
        <dbReference type="Pfam" id="PF01113"/>
    </source>
</evidence>
<feature type="active site" description="Proton donor/acceptor" evidence="12">
    <location>
        <position position="131"/>
    </location>
</feature>
<comment type="pathway">
    <text evidence="8 12">Amino-acid biosynthesis; L-lysine biosynthesis via DAP pathway; (S)-tetrahydrodipicolinate from L-aspartate: step 4/4.</text>
</comment>
<dbReference type="AlphaFoldDB" id="A0A926JRN9"/>
<keyword evidence="12" id="KW-0963">Cytoplasm</keyword>
<comment type="caution">
    <text evidence="12">Lacks conserved residue(s) required for the propagation of feature annotation.</text>
</comment>
<reference evidence="15 16" key="1">
    <citation type="submission" date="2020-09" db="EMBL/GenBank/DDBJ databases">
        <title>Sinomicrobium weinanense sp. nov., a halophilic bacteria isolated from saline-alkali soil.</title>
        <authorList>
            <person name="Wu P."/>
            <person name="Ren H."/>
            <person name="Mei Y."/>
            <person name="Liang Y."/>
            <person name="Chen Z."/>
        </authorList>
    </citation>
    <scope>NUCLEOTIDE SEQUENCE [LARGE SCALE GENOMIC DNA]</scope>
    <source>
        <strain evidence="15 16">FJxs</strain>
    </source>
</reference>
<dbReference type="Proteomes" id="UP000653730">
    <property type="component" value="Unassembled WGS sequence"/>
</dbReference>
<dbReference type="NCBIfam" id="TIGR00036">
    <property type="entry name" value="dapB"/>
    <property type="match status" value="1"/>
</dbReference>
<evidence type="ECO:0000256" key="3">
    <source>
        <dbReference type="ARBA" id="ARBA00022857"/>
    </source>
</evidence>
<dbReference type="GO" id="GO:0051287">
    <property type="term" value="F:NAD binding"/>
    <property type="evidence" value="ECO:0007669"/>
    <property type="project" value="UniProtKB-UniRule"/>
</dbReference>
<evidence type="ECO:0000256" key="4">
    <source>
        <dbReference type="ARBA" id="ARBA00022915"/>
    </source>
</evidence>
<dbReference type="Pfam" id="PF05173">
    <property type="entry name" value="DapB_C"/>
    <property type="match status" value="1"/>
</dbReference>
<dbReference type="PANTHER" id="PTHR20836:SF0">
    <property type="entry name" value="4-HYDROXY-TETRAHYDRODIPICOLINATE REDUCTASE 1, CHLOROPLASTIC-RELATED"/>
    <property type="match status" value="1"/>
</dbReference>
<evidence type="ECO:0000256" key="5">
    <source>
        <dbReference type="ARBA" id="ARBA00023002"/>
    </source>
</evidence>
<keyword evidence="16" id="KW-1185">Reference proteome</keyword>
<dbReference type="EC" id="1.17.1.8" evidence="9 12"/>
<keyword evidence="6 12" id="KW-0520">NAD</keyword>
<feature type="active site" description="Proton donor" evidence="12">
    <location>
        <position position="135"/>
    </location>
</feature>
<name>A0A926JRN9_9FLAO</name>
<dbReference type="GO" id="GO:0019877">
    <property type="term" value="P:diaminopimelate biosynthetic process"/>
    <property type="evidence" value="ECO:0007669"/>
    <property type="project" value="UniProtKB-UniRule"/>
</dbReference>
<dbReference type="EMBL" id="JACVDC010000019">
    <property type="protein sequence ID" value="MBC9796064.1"/>
    <property type="molecule type" value="Genomic_DNA"/>
</dbReference>
<dbReference type="GO" id="GO:0016726">
    <property type="term" value="F:oxidoreductase activity, acting on CH or CH2 groups, NAD or NADP as acceptor"/>
    <property type="evidence" value="ECO:0007669"/>
    <property type="project" value="UniProtKB-UniRule"/>
</dbReference>
<evidence type="ECO:0000256" key="6">
    <source>
        <dbReference type="ARBA" id="ARBA00023027"/>
    </source>
</evidence>
<feature type="binding site" evidence="12">
    <location>
        <begin position="71"/>
        <end position="73"/>
    </location>
    <ligand>
        <name>NAD(+)</name>
        <dbReference type="ChEBI" id="CHEBI:57540"/>
    </ligand>
</feature>
<dbReference type="Gene3D" id="3.40.50.720">
    <property type="entry name" value="NAD(P)-binding Rossmann-like Domain"/>
    <property type="match status" value="1"/>
</dbReference>
<dbReference type="GO" id="GO:0008839">
    <property type="term" value="F:4-hydroxy-tetrahydrodipicolinate reductase"/>
    <property type="evidence" value="ECO:0007669"/>
    <property type="project" value="UniProtKB-UniRule"/>
</dbReference>
<dbReference type="PANTHER" id="PTHR20836">
    <property type="entry name" value="DIHYDRODIPICOLINATE REDUCTASE"/>
    <property type="match status" value="1"/>
</dbReference>
<evidence type="ECO:0000259" key="14">
    <source>
        <dbReference type="Pfam" id="PF05173"/>
    </source>
</evidence>
<evidence type="ECO:0000256" key="9">
    <source>
        <dbReference type="ARBA" id="ARBA00038983"/>
    </source>
</evidence>
<organism evidence="15 16">
    <name type="scientific">Sinomicrobium weinanense</name>
    <dbReference type="NCBI Taxonomy" id="2842200"/>
    <lineage>
        <taxon>Bacteria</taxon>
        <taxon>Pseudomonadati</taxon>
        <taxon>Bacteroidota</taxon>
        <taxon>Flavobacteriia</taxon>
        <taxon>Flavobacteriales</taxon>
        <taxon>Flavobacteriaceae</taxon>
        <taxon>Sinomicrobium</taxon>
    </lineage>
</organism>
<dbReference type="RefSeq" id="WP_187965209.1">
    <property type="nucleotide sequence ID" value="NZ_JACVDC010000019.1"/>
</dbReference>
<comment type="caution">
    <text evidence="12">Was originally thought to be a dihydrodipicolinate reductase (DHDPR), catalyzing the conversion of dihydrodipicolinate to tetrahydrodipicolinate. However, it was shown in E.coli that the substrate of the enzymatic reaction is not dihydrodipicolinate (DHDP) but in fact (2S,4S)-4-hydroxy-2,3,4,5-tetrahydrodipicolinic acid (HTPA), the product released by the DapA-catalyzed reaction.</text>
</comment>
<feature type="domain" description="Dihydrodipicolinate reductase N-terminal" evidence="13">
    <location>
        <begin position="1"/>
        <end position="99"/>
    </location>
</feature>
<comment type="catalytic activity">
    <reaction evidence="11 12">
        <text>(S)-2,3,4,5-tetrahydrodipicolinate + NAD(+) + H2O = (2S,4S)-4-hydroxy-2,3,4,5-tetrahydrodipicolinate + NADH + H(+)</text>
        <dbReference type="Rhea" id="RHEA:35323"/>
        <dbReference type="ChEBI" id="CHEBI:15377"/>
        <dbReference type="ChEBI" id="CHEBI:15378"/>
        <dbReference type="ChEBI" id="CHEBI:16845"/>
        <dbReference type="ChEBI" id="CHEBI:57540"/>
        <dbReference type="ChEBI" id="CHEBI:57945"/>
        <dbReference type="ChEBI" id="CHEBI:67139"/>
        <dbReference type="EC" id="1.17.1.8"/>
    </reaction>
</comment>
<dbReference type="Pfam" id="PF01113">
    <property type="entry name" value="DapB_N"/>
    <property type="match status" value="1"/>
</dbReference>
<dbReference type="InterPro" id="IPR000846">
    <property type="entry name" value="DapB_N"/>
</dbReference>
<evidence type="ECO:0000256" key="2">
    <source>
        <dbReference type="ARBA" id="ARBA00022605"/>
    </source>
</evidence>
<keyword evidence="7 12" id="KW-0457">Lysine biosynthesis</keyword>
<evidence type="ECO:0000256" key="1">
    <source>
        <dbReference type="ARBA" id="ARBA00006642"/>
    </source>
</evidence>
<dbReference type="GO" id="GO:0050661">
    <property type="term" value="F:NADP binding"/>
    <property type="evidence" value="ECO:0007669"/>
    <property type="project" value="UniProtKB-UniRule"/>
</dbReference>
<keyword evidence="3 12" id="KW-0521">NADP</keyword>
<evidence type="ECO:0000256" key="7">
    <source>
        <dbReference type="ARBA" id="ARBA00023154"/>
    </source>
</evidence>
<feature type="binding site" evidence="12">
    <location>
        <begin position="141"/>
        <end position="142"/>
    </location>
    <ligand>
        <name>(S)-2,3,4,5-tetrahydrodipicolinate</name>
        <dbReference type="ChEBI" id="CHEBI:16845"/>
    </ligand>
</feature>
<dbReference type="InterPro" id="IPR023940">
    <property type="entry name" value="DHDPR_bac"/>
</dbReference>